<keyword evidence="2 5" id="KW-0812">Transmembrane</keyword>
<feature type="transmembrane region" description="Helical" evidence="5">
    <location>
        <begin position="596"/>
        <end position="616"/>
    </location>
</feature>
<feature type="transmembrane region" description="Helical" evidence="5">
    <location>
        <begin position="696"/>
        <end position="718"/>
    </location>
</feature>
<evidence type="ECO:0000259" key="6">
    <source>
        <dbReference type="PROSITE" id="PS50850"/>
    </source>
</evidence>
<feature type="transmembrane region" description="Helical" evidence="5">
    <location>
        <begin position="637"/>
        <end position="656"/>
    </location>
</feature>
<sequence>MEVDSHSHSQAPADSELVRGFWKLPSELRNAVYEELLVTDCAFRLGHHGPYSHEPRREIFPNILRTCSAIHFEAIAILYGNNSFFLGPVGFKPTYSASFLTSIGPHNALLIRTVVAHSINPSFLTEYHVKNWFTSLGLDFPTLKIIAVSFGPPAEKPVPSIPPAFHIPPLPVAVLGSHWPQATISGPGFTPAGGASPIGRIEIDKEEALETEYDTAAKKTKGWMEKRKRNEVENLVSLRNTDLRAGDDWLVYEKKGSDLERQETGELREPELEWRAGVVDKRDFSDQIPDEIEKIKSKRNDPNLVTWDGPDDPTNPKNWSSGRKWAATFVVSSFTFISPVSSSMVAPALTSMARDLHITSEIESSLVLSVFVLAYAVGPLFLGPFSEVYGRVRVIQISNMFYLAWNLGCGFAKTKGEMMAFRFLAGLGGSAPLAIGGGVLSDIFTADERGKAISIYSLMPLLGPAIGPIAGGFIAENTTWRWVFWSTTCLDALIQLSGFFFLQETYAPTILAKKSARLRKETGNVALHTEWEDEKKLPAILKTAIIRPFKLLSTQIIIQIIAFYQAYLYGLMYLILSTFPGLWTNVYHESIGIGGLNYISLGIGFFLGTQITAPIMDRIYRRLKGKNNGVGKPEFRIPLMFIGSLLVPIGLFWYGWSAQARVHWIMPNIGAAIFAAGCIVCFQCMQTYIVDSYTRYAASGVAAAVVLRSLAGFGFPLFAPYMYQALDYGWGNSLLGFIAIAIGIPAPFLFWTYGEKLRARSTFASGGGS</sequence>
<evidence type="ECO:0000256" key="2">
    <source>
        <dbReference type="ARBA" id="ARBA00022692"/>
    </source>
</evidence>
<evidence type="ECO:0000313" key="8">
    <source>
        <dbReference type="Proteomes" id="UP000490939"/>
    </source>
</evidence>
<keyword evidence="3 5" id="KW-1133">Transmembrane helix</keyword>
<evidence type="ECO:0000256" key="4">
    <source>
        <dbReference type="ARBA" id="ARBA00023136"/>
    </source>
</evidence>
<feature type="transmembrane region" description="Helical" evidence="5">
    <location>
        <begin position="420"/>
        <end position="441"/>
    </location>
</feature>
<dbReference type="PANTHER" id="PTHR23502">
    <property type="entry name" value="MAJOR FACILITATOR SUPERFAMILY"/>
    <property type="match status" value="1"/>
</dbReference>
<dbReference type="FunFam" id="1.20.1250.20:FF:000011">
    <property type="entry name" value="MFS multidrug transporter, putative"/>
    <property type="match status" value="1"/>
</dbReference>
<feature type="transmembrane region" description="Helical" evidence="5">
    <location>
        <begin position="325"/>
        <end position="346"/>
    </location>
</feature>
<dbReference type="GO" id="GO:0016020">
    <property type="term" value="C:membrane"/>
    <property type="evidence" value="ECO:0007669"/>
    <property type="project" value="UniProtKB-SubCell"/>
</dbReference>
<feature type="transmembrane region" description="Helical" evidence="5">
    <location>
        <begin position="453"/>
        <end position="474"/>
    </location>
</feature>
<dbReference type="PANTHER" id="PTHR23502:SF60">
    <property type="entry name" value="MAJOR FACILITATOR SUPERFAMILY (MFS) PROFILE DOMAIN-CONTAINING PROTEIN-RELATED"/>
    <property type="match status" value="1"/>
</dbReference>
<name>A0A8H3VKB5_VENIN</name>
<gene>
    <name evidence="7" type="ORF">EG327_002569</name>
</gene>
<dbReference type="AlphaFoldDB" id="A0A8H3VKB5"/>
<feature type="transmembrane region" description="Helical" evidence="5">
    <location>
        <begin position="730"/>
        <end position="751"/>
    </location>
</feature>
<evidence type="ECO:0000256" key="5">
    <source>
        <dbReference type="SAM" id="Phobius"/>
    </source>
</evidence>
<proteinExistence type="predicted"/>
<comment type="subcellular location">
    <subcellularLocation>
        <location evidence="1">Membrane</location>
        <topology evidence="1">Multi-pass membrane protein</topology>
    </subcellularLocation>
</comment>
<evidence type="ECO:0000256" key="1">
    <source>
        <dbReference type="ARBA" id="ARBA00004141"/>
    </source>
</evidence>
<dbReference type="InterPro" id="IPR011701">
    <property type="entry name" value="MFS"/>
</dbReference>
<feature type="transmembrane region" description="Helical" evidence="5">
    <location>
        <begin position="366"/>
        <end position="385"/>
    </location>
</feature>
<reference evidence="7 8" key="1">
    <citation type="submission" date="2019-07" db="EMBL/GenBank/DDBJ databases">
        <title>Venturia inaequalis Genome Resource.</title>
        <authorList>
            <person name="Lichtner F.J."/>
        </authorList>
    </citation>
    <scope>NUCLEOTIDE SEQUENCE [LARGE SCALE GENOMIC DNA]</scope>
    <source>
        <strain evidence="7 8">DMI_063113</strain>
    </source>
</reference>
<dbReference type="Proteomes" id="UP000490939">
    <property type="component" value="Unassembled WGS sequence"/>
</dbReference>
<dbReference type="GO" id="GO:0022857">
    <property type="term" value="F:transmembrane transporter activity"/>
    <property type="evidence" value="ECO:0007669"/>
    <property type="project" value="InterPro"/>
</dbReference>
<protein>
    <recommendedName>
        <fullName evidence="6">Major facilitator superfamily (MFS) profile domain-containing protein</fullName>
    </recommendedName>
</protein>
<dbReference type="InterPro" id="IPR020846">
    <property type="entry name" value="MFS_dom"/>
</dbReference>
<dbReference type="PROSITE" id="PS50850">
    <property type="entry name" value="MFS"/>
    <property type="match status" value="1"/>
</dbReference>
<dbReference type="EMBL" id="WNWR01000180">
    <property type="protein sequence ID" value="KAE9989565.1"/>
    <property type="molecule type" value="Genomic_DNA"/>
</dbReference>
<feature type="domain" description="Major facilitator superfamily (MFS) profile" evidence="6">
    <location>
        <begin position="327"/>
        <end position="758"/>
    </location>
</feature>
<dbReference type="CDD" id="cd17323">
    <property type="entry name" value="MFS_Tpo1_MDR_like"/>
    <property type="match status" value="1"/>
</dbReference>
<keyword evidence="8" id="KW-1185">Reference proteome</keyword>
<dbReference type="Gene3D" id="1.20.1250.20">
    <property type="entry name" value="MFS general substrate transporter like domains"/>
    <property type="match status" value="1"/>
</dbReference>
<evidence type="ECO:0000313" key="7">
    <source>
        <dbReference type="EMBL" id="KAE9989565.1"/>
    </source>
</evidence>
<dbReference type="SUPFAM" id="SSF103473">
    <property type="entry name" value="MFS general substrate transporter"/>
    <property type="match status" value="1"/>
</dbReference>
<feature type="transmembrane region" description="Helical" evidence="5">
    <location>
        <begin position="556"/>
        <end position="576"/>
    </location>
</feature>
<dbReference type="Pfam" id="PF07690">
    <property type="entry name" value="MFS_1"/>
    <property type="match status" value="1"/>
</dbReference>
<comment type="caution">
    <text evidence="7">The sequence shown here is derived from an EMBL/GenBank/DDBJ whole genome shotgun (WGS) entry which is preliminary data.</text>
</comment>
<accession>A0A8H3VKB5</accession>
<organism evidence="7 8">
    <name type="scientific">Venturia inaequalis</name>
    <name type="common">Apple scab fungus</name>
    <dbReference type="NCBI Taxonomy" id="5025"/>
    <lineage>
        <taxon>Eukaryota</taxon>
        <taxon>Fungi</taxon>
        <taxon>Dikarya</taxon>
        <taxon>Ascomycota</taxon>
        <taxon>Pezizomycotina</taxon>
        <taxon>Dothideomycetes</taxon>
        <taxon>Pleosporomycetidae</taxon>
        <taxon>Venturiales</taxon>
        <taxon>Venturiaceae</taxon>
        <taxon>Venturia</taxon>
    </lineage>
</organism>
<keyword evidence="4 5" id="KW-0472">Membrane</keyword>
<feature type="transmembrane region" description="Helical" evidence="5">
    <location>
        <begin position="480"/>
        <end position="502"/>
    </location>
</feature>
<evidence type="ECO:0000256" key="3">
    <source>
        <dbReference type="ARBA" id="ARBA00022989"/>
    </source>
</evidence>
<feature type="transmembrane region" description="Helical" evidence="5">
    <location>
        <begin position="662"/>
        <end position="684"/>
    </location>
</feature>
<dbReference type="InterPro" id="IPR036259">
    <property type="entry name" value="MFS_trans_sf"/>
</dbReference>